<proteinExistence type="predicted"/>
<evidence type="ECO:0000313" key="3">
    <source>
        <dbReference type="Proteomes" id="UP000772434"/>
    </source>
</evidence>
<dbReference type="OrthoDB" id="3027237at2759"/>
<feature type="compositionally biased region" description="Basic and acidic residues" evidence="1">
    <location>
        <begin position="7"/>
        <end position="22"/>
    </location>
</feature>
<keyword evidence="3" id="KW-1185">Reference proteome</keyword>
<dbReference type="Proteomes" id="UP000772434">
    <property type="component" value="Unassembled WGS sequence"/>
</dbReference>
<reference evidence="2" key="1">
    <citation type="submission" date="2020-11" db="EMBL/GenBank/DDBJ databases">
        <authorList>
            <consortium name="DOE Joint Genome Institute"/>
            <person name="Ahrendt S."/>
            <person name="Riley R."/>
            <person name="Andreopoulos W."/>
            <person name="Labutti K."/>
            <person name="Pangilinan J."/>
            <person name="Ruiz-Duenas F.J."/>
            <person name="Barrasa J.M."/>
            <person name="Sanchez-Garcia M."/>
            <person name="Camarero S."/>
            <person name="Miyauchi S."/>
            <person name="Serrano A."/>
            <person name="Linde D."/>
            <person name="Babiker R."/>
            <person name="Drula E."/>
            <person name="Ayuso-Fernandez I."/>
            <person name="Pacheco R."/>
            <person name="Padilla G."/>
            <person name="Ferreira P."/>
            <person name="Barriuso J."/>
            <person name="Kellner H."/>
            <person name="Castanera R."/>
            <person name="Alfaro M."/>
            <person name="Ramirez L."/>
            <person name="Pisabarro A.G."/>
            <person name="Kuo A."/>
            <person name="Tritt A."/>
            <person name="Lipzen A."/>
            <person name="He G."/>
            <person name="Yan M."/>
            <person name="Ng V."/>
            <person name="Cullen D."/>
            <person name="Martin F."/>
            <person name="Rosso M.-N."/>
            <person name="Henrissat B."/>
            <person name="Hibbett D."/>
            <person name="Martinez A.T."/>
            <person name="Grigoriev I.V."/>
        </authorList>
    </citation>
    <scope>NUCLEOTIDE SEQUENCE</scope>
    <source>
        <strain evidence="2">AH 40177</strain>
    </source>
</reference>
<organism evidence="2 3">
    <name type="scientific">Rhodocollybia butyracea</name>
    <dbReference type="NCBI Taxonomy" id="206335"/>
    <lineage>
        <taxon>Eukaryota</taxon>
        <taxon>Fungi</taxon>
        <taxon>Dikarya</taxon>
        <taxon>Basidiomycota</taxon>
        <taxon>Agaricomycotina</taxon>
        <taxon>Agaricomycetes</taxon>
        <taxon>Agaricomycetidae</taxon>
        <taxon>Agaricales</taxon>
        <taxon>Marasmiineae</taxon>
        <taxon>Omphalotaceae</taxon>
        <taxon>Rhodocollybia</taxon>
    </lineage>
</organism>
<accession>A0A9P5P5N9</accession>
<name>A0A9P5P5N9_9AGAR</name>
<dbReference type="EMBL" id="JADNRY010001322">
    <property type="protein sequence ID" value="KAF9017936.1"/>
    <property type="molecule type" value="Genomic_DNA"/>
</dbReference>
<protein>
    <submittedName>
        <fullName evidence="2">Uncharacterized protein</fullName>
    </submittedName>
</protein>
<evidence type="ECO:0000313" key="2">
    <source>
        <dbReference type="EMBL" id="KAF9017936.1"/>
    </source>
</evidence>
<dbReference type="AlphaFoldDB" id="A0A9P5P5N9"/>
<evidence type="ECO:0000256" key="1">
    <source>
        <dbReference type="SAM" id="MobiDB-lite"/>
    </source>
</evidence>
<sequence>MSFGNPRSEDKEKDGRTDDFVSQEIKRHAEAAALKASKIEHSVLTSWSKSVGKSVAVLSNDSASVDTGDKEDSNSDPGTFDIKYEVIIKKARVDFVLNDTTAFGVFRQKVASEMGVPLQRFPKPVPKLVDTDAQYEDMIEELKEYMKVEFTVKGQPKKKKAFSVQLINTGGDSKKKEGKKGKVASKDDNSEPALMIDIDHQELTIACQIQAAFPCLEHPKKACYVKTGNGEHYTFTAGDISIWAKDVHESKCHTSTCR</sequence>
<feature type="region of interest" description="Disordered" evidence="1">
    <location>
        <begin position="1"/>
        <end position="22"/>
    </location>
</feature>
<comment type="caution">
    <text evidence="2">The sequence shown here is derived from an EMBL/GenBank/DDBJ whole genome shotgun (WGS) entry which is preliminary data.</text>
</comment>
<gene>
    <name evidence="2" type="ORF">BDP27DRAFT_1474976</name>
</gene>